<proteinExistence type="predicted"/>
<evidence type="ECO:0008006" key="6">
    <source>
        <dbReference type="Google" id="ProtNLM"/>
    </source>
</evidence>
<evidence type="ECO:0000256" key="3">
    <source>
        <dbReference type="SAM" id="Phobius"/>
    </source>
</evidence>
<feature type="transmembrane region" description="Helical" evidence="3">
    <location>
        <begin position="164"/>
        <end position="189"/>
    </location>
</feature>
<organism evidence="4 5">
    <name type="scientific">Streptomyces griseiscabiei</name>
    <dbReference type="NCBI Taxonomy" id="2993540"/>
    <lineage>
        <taxon>Bacteria</taxon>
        <taxon>Bacillati</taxon>
        <taxon>Actinomycetota</taxon>
        <taxon>Actinomycetes</taxon>
        <taxon>Kitasatosporales</taxon>
        <taxon>Streptomycetaceae</taxon>
        <taxon>Streptomyces</taxon>
    </lineage>
</organism>
<protein>
    <recommendedName>
        <fullName evidence="6">DUF2637 domain-containing protein</fullName>
    </recommendedName>
</protein>
<dbReference type="EMBL" id="JARAVY010000039">
    <property type="protein sequence ID" value="MDX2916104.1"/>
    <property type="molecule type" value="Genomic_DNA"/>
</dbReference>
<feature type="compositionally biased region" description="Low complexity" evidence="2">
    <location>
        <begin position="426"/>
        <end position="436"/>
    </location>
</feature>
<accession>A0ABU4LLT0</accession>
<evidence type="ECO:0000313" key="4">
    <source>
        <dbReference type="EMBL" id="MDX2916104.1"/>
    </source>
</evidence>
<evidence type="ECO:0000256" key="1">
    <source>
        <dbReference type="SAM" id="Coils"/>
    </source>
</evidence>
<feature type="compositionally biased region" description="Low complexity" evidence="2">
    <location>
        <begin position="365"/>
        <end position="375"/>
    </location>
</feature>
<evidence type="ECO:0000313" key="5">
    <source>
        <dbReference type="Proteomes" id="UP001271723"/>
    </source>
</evidence>
<keyword evidence="5" id="KW-1185">Reference proteome</keyword>
<gene>
    <name evidence="4" type="ORF">PV517_46490</name>
</gene>
<feature type="transmembrane region" description="Helical" evidence="3">
    <location>
        <begin position="231"/>
        <end position="252"/>
    </location>
</feature>
<feature type="compositionally biased region" description="Polar residues" evidence="2">
    <location>
        <begin position="382"/>
        <end position="395"/>
    </location>
</feature>
<feature type="compositionally biased region" description="Basic and acidic residues" evidence="2">
    <location>
        <begin position="496"/>
        <end position="508"/>
    </location>
</feature>
<feature type="coiled-coil region" evidence="1">
    <location>
        <begin position="257"/>
        <end position="284"/>
    </location>
</feature>
<feature type="region of interest" description="Disordered" evidence="2">
    <location>
        <begin position="365"/>
        <end position="400"/>
    </location>
</feature>
<dbReference type="PANTHER" id="PTHR15272">
    <property type="entry name" value="CHROMATIN ASSEMBLY FACTOR 1 SUBUNIT A CAF-1 SUBUNIT A"/>
    <property type="match status" value="1"/>
</dbReference>
<reference evidence="4 5" key="1">
    <citation type="journal article" date="2023" name="Microb. Genom.">
        <title>Mesoterricola silvestris gen. nov., sp. nov., Mesoterricola sediminis sp. nov., Geothrix oryzae sp. nov., Geothrix edaphica sp. nov., Geothrix rubra sp. nov., and Geothrix limicola sp. nov., six novel members of Acidobacteriota isolated from soils.</title>
        <authorList>
            <person name="Weisberg A.J."/>
            <person name="Pearce E."/>
            <person name="Kramer C.G."/>
            <person name="Chang J.H."/>
            <person name="Clarke C.R."/>
        </authorList>
    </citation>
    <scope>NUCLEOTIDE SEQUENCE [LARGE SCALE GENOMIC DNA]</scope>
    <source>
        <strain evidence="4 5">NRRL_B-2795</strain>
    </source>
</reference>
<feature type="compositionally biased region" description="Basic and acidic residues" evidence="2">
    <location>
        <begin position="8"/>
        <end position="103"/>
    </location>
</feature>
<sequence>MSVTDYRQAQREDRAAERAQDREDRRAAEEARLERERLAQDARLEERRLAQEAEDRRREQDRLDKQAEAERQRAAQELAAKQKREREEADRVAKAAADKERKREKARKAKERRDRWTGRAKAAPGWVSEHLDLAAALAVMACSIVPALVSQASSLRDTGIIESMGWLGGLLVVLLPVMLECSAWAATAGEAKAMKAKRSPWPYRIAVYGFAGLAAWVNYLHGRNVGGEHYGVLLGSVLAASSVVPIAVWQLVQVGRHREFKEEMRAARQERRDAKATKKSREKELPQVWATARRLRAIAGHTKLSLEDAWQAAWAVHEGAGDGAVSDELLAMLSADMIGLRVDAEERLAVVLGELRQARERRIAASGAASAATAEAVRDGSANGSAKGGTTPSTRSVEEVSTGLVDAFGKPLLRTVYPQITPSVPPSARTPETAPARTRETTRPRPRKEPRRSPVRKLSTGAKKAAAETAKQASADENLAIETWIAEELRAGREPNARAVAEETERRRKEVNKKATAPGKTWCYDRIAAVRKLPGLHVVSDQRTA</sequence>
<feature type="compositionally biased region" description="Low complexity" evidence="2">
    <location>
        <begin position="462"/>
        <end position="474"/>
    </location>
</feature>
<feature type="region of interest" description="Disordered" evidence="2">
    <location>
        <begin position="418"/>
        <end position="474"/>
    </location>
</feature>
<keyword evidence="3" id="KW-0812">Transmembrane</keyword>
<dbReference type="PANTHER" id="PTHR15272:SF0">
    <property type="entry name" value="CHROMATIN ASSEMBLY FACTOR 1 SUBUNIT A"/>
    <property type="match status" value="1"/>
</dbReference>
<keyword evidence="3" id="KW-0472">Membrane</keyword>
<evidence type="ECO:0000256" key="2">
    <source>
        <dbReference type="SAM" id="MobiDB-lite"/>
    </source>
</evidence>
<keyword evidence="1" id="KW-0175">Coiled coil</keyword>
<comment type="caution">
    <text evidence="4">The sequence shown here is derived from an EMBL/GenBank/DDBJ whole genome shotgun (WGS) entry which is preliminary data.</text>
</comment>
<keyword evidence="3" id="KW-1133">Transmembrane helix</keyword>
<dbReference type="Proteomes" id="UP001271723">
    <property type="component" value="Unassembled WGS sequence"/>
</dbReference>
<dbReference type="RefSeq" id="WP_210595535.1">
    <property type="nucleotide sequence ID" value="NZ_JAGJBZ010000007.1"/>
</dbReference>
<feature type="region of interest" description="Disordered" evidence="2">
    <location>
        <begin position="496"/>
        <end position="517"/>
    </location>
</feature>
<feature type="transmembrane region" description="Helical" evidence="3">
    <location>
        <begin position="201"/>
        <end position="219"/>
    </location>
</feature>
<name>A0ABU4LLT0_9ACTN</name>
<feature type="region of interest" description="Disordered" evidence="2">
    <location>
        <begin position="1"/>
        <end position="115"/>
    </location>
</feature>
<feature type="compositionally biased region" description="Basic residues" evidence="2">
    <location>
        <begin position="444"/>
        <end position="455"/>
    </location>
</feature>